<name>A0ABP1PXS6_9HEXA</name>
<organism evidence="2 3">
    <name type="scientific">Orchesella dallaii</name>
    <dbReference type="NCBI Taxonomy" id="48710"/>
    <lineage>
        <taxon>Eukaryota</taxon>
        <taxon>Metazoa</taxon>
        <taxon>Ecdysozoa</taxon>
        <taxon>Arthropoda</taxon>
        <taxon>Hexapoda</taxon>
        <taxon>Collembola</taxon>
        <taxon>Entomobryomorpha</taxon>
        <taxon>Entomobryoidea</taxon>
        <taxon>Orchesellidae</taxon>
        <taxon>Orchesellinae</taxon>
        <taxon>Orchesella</taxon>
    </lineage>
</organism>
<reference evidence="2 3" key="1">
    <citation type="submission" date="2024-08" db="EMBL/GenBank/DDBJ databases">
        <authorList>
            <person name="Cucini C."/>
            <person name="Frati F."/>
        </authorList>
    </citation>
    <scope>NUCLEOTIDE SEQUENCE [LARGE SCALE GENOMIC DNA]</scope>
</reference>
<evidence type="ECO:0000313" key="3">
    <source>
        <dbReference type="Proteomes" id="UP001642540"/>
    </source>
</evidence>
<evidence type="ECO:0000256" key="1">
    <source>
        <dbReference type="SAM" id="MobiDB-lite"/>
    </source>
</evidence>
<gene>
    <name evidence="2" type="ORF">ODALV1_LOCUS5052</name>
</gene>
<comment type="caution">
    <text evidence="2">The sequence shown here is derived from an EMBL/GenBank/DDBJ whole genome shotgun (WGS) entry which is preliminary data.</text>
</comment>
<evidence type="ECO:0000313" key="2">
    <source>
        <dbReference type="EMBL" id="CAL8081895.1"/>
    </source>
</evidence>
<protein>
    <submittedName>
        <fullName evidence="2">Uncharacterized protein</fullName>
    </submittedName>
</protein>
<accession>A0ABP1PXS6</accession>
<sequence length="64" mass="7242">MGKQKYPKHLQAPFDLLAFTVKPCGSVVEERFPKRRNTKAHLLEKPARQASSSESFESVLVAEQ</sequence>
<keyword evidence="3" id="KW-1185">Reference proteome</keyword>
<dbReference type="EMBL" id="CAXLJM020000015">
    <property type="protein sequence ID" value="CAL8081895.1"/>
    <property type="molecule type" value="Genomic_DNA"/>
</dbReference>
<dbReference type="Proteomes" id="UP001642540">
    <property type="component" value="Unassembled WGS sequence"/>
</dbReference>
<feature type="region of interest" description="Disordered" evidence="1">
    <location>
        <begin position="39"/>
        <end position="64"/>
    </location>
</feature>
<proteinExistence type="predicted"/>